<dbReference type="InterPro" id="IPR050742">
    <property type="entry name" value="Helicase_Restrict-Modif_Enz"/>
</dbReference>
<keyword evidence="3" id="KW-0067">ATP-binding</keyword>
<reference evidence="4" key="1">
    <citation type="journal article" date="2019" name="Int. J. Syst. Evol. Microbiol.">
        <title>The Global Catalogue of Microorganisms (GCM) 10K type strain sequencing project: providing services to taxonomists for standard genome sequencing and annotation.</title>
        <authorList>
            <consortium name="The Broad Institute Genomics Platform"/>
            <consortium name="The Broad Institute Genome Sequencing Center for Infectious Disease"/>
            <person name="Wu L."/>
            <person name="Ma J."/>
        </authorList>
    </citation>
    <scope>NUCLEOTIDE SEQUENCE [LARGE SCALE GENOMIC DNA]</scope>
    <source>
        <strain evidence="4">CECT 8551</strain>
    </source>
</reference>
<accession>A0ABV8EL80</accession>
<dbReference type="SUPFAM" id="SSF52540">
    <property type="entry name" value="P-loop containing nucleoside triphosphate hydrolases"/>
    <property type="match status" value="1"/>
</dbReference>
<dbReference type="EMBL" id="JBHSAV010000023">
    <property type="protein sequence ID" value="MFC3976309.1"/>
    <property type="molecule type" value="Genomic_DNA"/>
</dbReference>
<dbReference type="InterPro" id="IPR027417">
    <property type="entry name" value="P-loop_NTPase"/>
</dbReference>
<protein>
    <submittedName>
        <fullName evidence="3">DEAD/DEAH box helicase family protein</fullName>
    </submittedName>
</protein>
<keyword evidence="3" id="KW-0347">Helicase</keyword>
<dbReference type="Gene3D" id="3.40.50.300">
    <property type="entry name" value="P-loop containing nucleotide triphosphate hydrolases"/>
    <property type="match status" value="2"/>
</dbReference>
<feature type="domain" description="Type III restriction enzyme C-terminal endonuclease" evidence="2">
    <location>
        <begin position="778"/>
        <end position="892"/>
    </location>
</feature>
<comment type="caution">
    <text evidence="3">The sequence shown here is derived from an EMBL/GenBank/DDBJ whole genome shotgun (WGS) entry which is preliminary data.</text>
</comment>
<keyword evidence="4" id="KW-1185">Reference proteome</keyword>
<gene>
    <name evidence="3" type="ORF">ACFOUP_07970</name>
</gene>
<organism evidence="3 4">
    <name type="scientific">Belliella kenyensis</name>
    <dbReference type="NCBI Taxonomy" id="1472724"/>
    <lineage>
        <taxon>Bacteria</taxon>
        <taxon>Pseudomonadati</taxon>
        <taxon>Bacteroidota</taxon>
        <taxon>Cytophagia</taxon>
        <taxon>Cytophagales</taxon>
        <taxon>Cyclobacteriaceae</taxon>
        <taxon>Belliella</taxon>
    </lineage>
</organism>
<evidence type="ECO:0000259" key="1">
    <source>
        <dbReference type="Pfam" id="PF04851"/>
    </source>
</evidence>
<dbReference type="PANTHER" id="PTHR47396:SF1">
    <property type="entry name" value="ATP-DEPENDENT HELICASE IRC3-RELATED"/>
    <property type="match status" value="1"/>
</dbReference>
<dbReference type="InterPro" id="IPR006935">
    <property type="entry name" value="Helicase/UvrB_N"/>
</dbReference>
<proteinExistence type="predicted"/>
<sequence>MKLTFESNLNYQQEAIKSITDLFEGQPLEDSILEFDLKEEGTLNLINGVSNNLILSEEQILTNLQSIQANNEINVSDKLEGMHFSVEMETGTGKTYVYLRTIYELNKLYGFKKFVIVVPSVAIREGVLKNLEITHEHFQTLYDNVPVNFQVYDSTKVSTLRGFATTNNIEVLVINIDSFAKDENIINKPNDKLNGQKPVEFIQATHPIVIVDEPQNMETEKRIAAIENLKALCTLRYSATHRNQYNLTYSLNPVKAYDLGLVKQIEVDSIIEENAYNDAFVSVESITANKTKVTAKVSINSNESGGVKKKTITVKVGDDLYKLSNEREIYADGYIIEEIDAVNQCISISNGNLLYKGDSQGGLTDEVMKFQIRKTIEEHLKKEKRLNKFGIKVLSLFFIDKVANYRSYDAAGNPVKGKFAEWFEEIYQEYISKPAFKELDKFPVEETHNGYFSQDKKGAFKDTSGETKADDDTYSLIMKDKEKLLDIDNSLRFIFSHSALREGWDNPNVFQICTLNETKSDIKKRQEIGRGLRLAVDQTGKRTYDQNINRLTVIANEAYDDFAKALQKEIEDDCGVAFTGRIKNKQTRTAIKYRKGFEADPKFLEIWEKLKKKTTYRVDYKTDELITLAAKAIKDIPEIKSPSIRSTKIGITMTEEGVGTNYVGEKVESYGGYSWKIPDVLGYIQSKTELTRSTIEEILSNSGRIMDILINPQLFLDLATIAIKRTLYDLMIDGIRYQKIGGSEPASSEGWYEMALFEAQELEVYLNDFSFKVSDPSKTIYEEFVPLDSGVESKFAQDCETSEQIKFYFKLPNWFKIPTPIGNYNPDWALVFEDDNLPDGKAGKIYFVAETKDTGTPQVDLSKLSGDEQMKIKCGKAHFNEFDDLEYKVVNKVGQLIE</sequence>
<dbReference type="GO" id="GO:0004386">
    <property type="term" value="F:helicase activity"/>
    <property type="evidence" value="ECO:0007669"/>
    <property type="project" value="UniProtKB-KW"/>
</dbReference>
<dbReference type="Pfam" id="PF04851">
    <property type="entry name" value="ResIII"/>
    <property type="match status" value="1"/>
</dbReference>
<dbReference type="Proteomes" id="UP001595766">
    <property type="component" value="Unassembled WGS sequence"/>
</dbReference>
<evidence type="ECO:0000259" key="2">
    <source>
        <dbReference type="Pfam" id="PF19778"/>
    </source>
</evidence>
<dbReference type="InterPro" id="IPR045572">
    <property type="entry name" value="RE_endonuc_C"/>
</dbReference>
<dbReference type="PANTHER" id="PTHR47396">
    <property type="entry name" value="TYPE I RESTRICTION ENZYME ECOKI R PROTEIN"/>
    <property type="match status" value="1"/>
</dbReference>
<keyword evidence="3" id="KW-0547">Nucleotide-binding</keyword>
<dbReference type="Pfam" id="PF19778">
    <property type="entry name" value="RE_endonuc"/>
    <property type="match status" value="1"/>
</dbReference>
<keyword evidence="3" id="KW-0378">Hydrolase</keyword>
<dbReference type="RefSeq" id="WP_241290980.1">
    <property type="nucleotide sequence ID" value="NZ_JAKZGR010000001.1"/>
</dbReference>
<name>A0ABV8EL80_9BACT</name>
<evidence type="ECO:0000313" key="3">
    <source>
        <dbReference type="EMBL" id="MFC3976309.1"/>
    </source>
</evidence>
<evidence type="ECO:0000313" key="4">
    <source>
        <dbReference type="Proteomes" id="UP001595766"/>
    </source>
</evidence>
<feature type="domain" description="Helicase/UvrB N-terminal" evidence="1">
    <location>
        <begin position="10"/>
        <end position="241"/>
    </location>
</feature>